<evidence type="ECO:0000256" key="10">
    <source>
        <dbReference type="ARBA" id="ARBA00023172"/>
    </source>
</evidence>
<keyword evidence="9" id="KW-0460">Magnesium</keyword>
<dbReference type="OrthoDB" id="343092at2759"/>
<dbReference type="GO" id="GO:0006302">
    <property type="term" value="P:double-strand break repair"/>
    <property type="evidence" value="ECO:0007669"/>
    <property type="project" value="TreeGrafter"/>
</dbReference>
<evidence type="ECO:0000256" key="7">
    <source>
        <dbReference type="ARBA" id="ARBA00022763"/>
    </source>
</evidence>
<feature type="compositionally biased region" description="Basic residues" evidence="14">
    <location>
        <begin position="266"/>
        <end position="276"/>
    </location>
</feature>
<evidence type="ECO:0000259" key="15">
    <source>
        <dbReference type="SMART" id="SM00891"/>
    </source>
</evidence>
<evidence type="ECO:0000313" key="17">
    <source>
        <dbReference type="Proteomes" id="UP000813444"/>
    </source>
</evidence>
<reference evidence="16" key="1">
    <citation type="journal article" date="2021" name="Nat. Commun.">
        <title>Genetic determinants of endophytism in the Arabidopsis root mycobiome.</title>
        <authorList>
            <person name="Mesny F."/>
            <person name="Miyauchi S."/>
            <person name="Thiergart T."/>
            <person name="Pickel B."/>
            <person name="Atanasova L."/>
            <person name="Karlsson M."/>
            <person name="Huettel B."/>
            <person name="Barry K.W."/>
            <person name="Haridas S."/>
            <person name="Chen C."/>
            <person name="Bauer D."/>
            <person name="Andreopoulos W."/>
            <person name="Pangilinan J."/>
            <person name="LaButti K."/>
            <person name="Riley R."/>
            <person name="Lipzen A."/>
            <person name="Clum A."/>
            <person name="Drula E."/>
            <person name="Henrissat B."/>
            <person name="Kohler A."/>
            <person name="Grigoriev I.V."/>
            <person name="Martin F.M."/>
            <person name="Hacquard S."/>
        </authorList>
    </citation>
    <scope>NUCLEOTIDE SEQUENCE</scope>
    <source>
        <strain evidence="16">MPI-CAGE-CH-0235</strain>
    </source>
</reference>
<evidence type="ECO:0000256" key="8">
    <source>
        <dbReference type="ARBA" id="ARBA00022801"/>
    </source>
</evidence>
<comment type="subcellular location">
    <subcellularLocation>
        <location evidence="2">Nucleus</location>
    </subcellularLocation>
</comment>
<evidence type="ECO:0000256" key="9">
    <source>
        <dbReference type="ARBA" id="ARBA00022842"/>
    </source>
</evidence>
<dbReference type="Pfam" id="PF02732">
    <property type="entry name" value="ERCC4"/>
    <property type="match status" value="1"/>
</dbReference>
<evidence type="ECO:0000256" key="2">
    <source>
        <dbReference type="ARBA" id="ARBA00004123"/>
    </source>
</evidence>
<evidence type="ECO:0000256" key="11">
    <source>
        <dbReference type="ARBA" id="ARBA00023204"/>
    </source>
</evidence>
<dbReference type="GO" id="GO:0046872">
    <property type="term" value="F:metal ion binding"/>
    <property type="evidence" value="ECO:0007669"/>
    <property type="project" value="UniProtKB-KW"/>
</dbReference>
<proteinExistence type="inferred from homology"/>
<dbReference type="PANTHER" id="PTHR21077">
    <property type="entry name" value="EME1 PROTEIN"/>
    <property type="match status" value="1"/>
</dbReference>
<dbReference type="CDD" id="cd20085">
    <property type="entry name" value="XPF_nuclease_Mms4"/>
    <property type="match status" value="1"/>
</dbReference>
<comment type="cofactor">
    <cofactor evidence="1">
        <name>Mg(2+)</name>
        <dbReference type="ChEBI" id="CHEBI:18420"/>
    </cofactor>
</comment>
<dbReference type="EMBL" id="JAGPNK010000018">
    <property type="protein sequence ID" value="KAH7305564.1"/>
    <property type="molecule type" value="Genomic_DNA"/>
</dbReference>
<evidence type="ECO:0000256" key="14">
    <source>
        <dbReference type="SAM" id="MobiDB-lite"/>
    </source>
</evidence>
<dbReference type="InterPro" id="IPR047521">
    <property type="entry name" value="XPF_nuclease_EME1_ascomycetes"/>
</dbReference>
<organism evidence="16 17">
    <name type="scientific">Stachybotrys elegans</name>
    <dbReference type="NCBI Taxonomy" id="80388"/>
    <lineage>
        <taxon>Eukaryota</taxon>
        <taxon>Fungi</taxon>
        <taxon>Dikarya</taxon>
        <taxon>Ascomycota</taxon>
        <taxon>Pezizomycotina</taxon>
        <taxon>Sordariomycetes</taxon>
        <taxon>Hypocreomycetidae</taxon>
        <taxon>Hypocreales</taxon>
        <taxon>Stachybotryaceae</taxon>
        <taxon>Stachybotrys</taxon>
    </lineage>
</organism>
<comment type="caution">
    <text evidence="16">The sequence shown here is derived from an EMBL/GenBank/DDBJ whole genome shotgun (WGS) entry which is preliminary data.</text>
</comment>
<dbReference type="GO" id="GO:0048476">
    <property type="term" value="C:Holliday junction resolvase complex"/>
    <property type="evidence" value="ECO:0007669"/>
    <property type="project" value="InterPro"/>
</dbReference>
<sequence length="660" mass="72997">MAYEVIDLISSSPGEPTACPEPRAAQRHPPRDDDIEDEADGLRTEARPNKRLRLSPAPEQPATTTSVATRKASPSIDTPSALPPFRNMARKASVIHDPIELTSSPNPFASSDLPDPLDRGHKPTARAPAASTTRVPPTKAPQIDSDPFASSPHIAPQAQRKALAPIINQSSDPFASSPVPTTTLQHPADSNRVNKTSARASTKRDRAFDPISSSAPEVLSFRSSPPAEENHKDKSGVISIDDSDEASQQSDDSLPGISDLDFSKPAYRRPRSPLRRSRSDIIPRTTKKTEADKERDKRDRAARAAAKEVEKEKKRLDREEAKREMARDKARAAALAEVNKVRTDKKVSTPEMIVDLPSGLRDTIRVQVQTLLGSLGVEHTTMEGSDDDNVIRWRRKVTSRYNEAMGYWEPIPLRVDAENHVLVILTADEFVGLALDDALEDHVSGIERRFRGNHIIYLLEGMTPWIRKNRNLRNRQFASRVRAQDPAAAPAASRRPRNAAAQEYVDEDCIEDALLQLQVMHDVLIHHTTVPLETARWITIFTQHISTIPYRRQRDKATLGAGFCMESGQVRTGDDVADTYIRMLQEISRVTAPIAHGIAAEFGSVTKLVNGLVEGGPLRLENVRKSANKDGAFSDRTVGQAVSRRMHKVFTGRDESSTDI</sequence>
<dbReference type="GO" id="GO:0000712">
    <property type="term" value="P:resolution of meiotic recombination intermediates"/>
    <property type="evidence" value="ECO:0007669"/>
    <property type="project" value="TreeGrafter"/>
</dbReference>
<evidence type="ECO:0000256" key="6">
    <source>
        <dbReference type="ARBA" id="ARBA00022759"/>
    </source>
</evidence>
<keyword evidence="6" id="KW-0255">Endonuclease</keyword>
<comment type="similarity">
    <text evidence="3">Belongs to the EME1/MMS4 family.</text>
</comment>
<keyword evidence="12" id="KW-0539">Nucleus</keyword>
<dbReference type="GO" id="GO:0008821">
    <property type="term" value="F:crossover junction DNA endonuclease activity"/>
    <property type="evidence" value="ECO:0007669"/>
    <property type="project" value="TreeGrafter"/>
</dbReference>
<dbReference type="PANTHER" id="PTHR21077:SF5">
    <property type="entry name" value="CROSSOVER JUNCTION ENDONUCLEASE MMS4"/>
    <property type="match status" value="1"/>
</dbReference>
<dbReference type="AlphaFoldDB" id="A0A8K0SKG5"/>
<evidence type="ECO:0000313" key="16">
    <source>
        <dbReference type="EMBL" id="KAH7305564.1"/>
    </source>
</evidence>
<feature type="region of interest" description="Disordered" evidence="14">
    <location>
        <begin position="479"/>
        <end position="498"/>
    </location>
</feature>
<keyword evidence="8" id="KW-0378">Hydrolase</keyword>
<feature type="domain" description="ERCC4" evidence="15">
    <location>
        <begin position="351"/>
        <end position="613"/>
    </location>
</feature>
<feature type="compositionally biased region" description="Low complexity" evidence="14">
    <location>
        <begin position="480"/>
        <end position="498"/>
    </location>
</feature>
<feature type="compositionally biased region" description="Basic and acidic residues" evidence="14">
    <location>
        <begin position="277"/>
        <end position="323"/>
    </location>
</feature>
<dbReference type="Gene3D" id="3.40.50.10130">
    <property type="match status" value="1"/>
</dbReference>
<evidence type="ECO:0000256" key="1">
    <source>
        <dbReference type="ARBA" id="ARBA00001946"/>
    </source>
</evidence>
<feature type="compositionally biased region" description="Polar residues" evidence="14">
    <location>
        <begin position="167"/>
        <end position="185"/>
    </location>
</feature>
<evidence type="ECO:0000256" key="3">
    <source>
        <dbReference type="ARBA" id="ARBA00005313"/>
    </source>
</evidence>
<dbReference type="GO" id="GO:0031297">
    <property type="term" value="P:replication fork processing"/>
    <property type="evidence" value="ECO:0007669"/>
    <property type="project" value="TreeGrafter"/>
</dbReference>
<evidence type="ECO:0000256" key="5">
    <source>
        <dbReference type="ARBA" id="ARBA00022723"/>
    </source>
</evidence>
<feature type="compositionally biased region" description="Low complexity" evidence="14">
    <location>
        <begin position="125"/>
        <end position="137"/>
    </location>
</feature>
<keyword evidence="17" id="KW-1185">Reference proteome</keyword>
<keyword evidence="7" id="KW-0227">DNA damage</keyword>
<protein>
    <recommendedName>
        <fullName evidence="15">ERCC4 domain-containing protein</fullName>
    </recommendedName>
</protein>
<keyword evidence="11" id="KW-0234">DNA repair</keyword>
<accession>A0A8K0SKG5</accession>
<dbReference type="GO" id="GO:0031573">
    <property type="term" value="P:mitotic intra-S DNA damage checkpoint signaling"/>
    <property type="evidence" value="ECO:0007669"/>
    <property type="project" value="TreeGrafter"/>
</dbReference>
<keyword evidence="13" id="KW-0469">Meiosis</keyword>
<dbReference type="GO" id="GO:0005634">
    <property type="term" value="C:nucleus"/>
    <property type="evidence" value="ECO:0007669"/>
    <property type="project" value="UniProtKB-SubCell"/>
</dbReference>
<name>A0A8K0SKG5_9HYPO</name>
<dbReference type="InterPro" id="IPR042530">
    <property type="entry name" value="EME1/EME2_C"/>
</dbReference>
<dbReference type="FunFam" id="1.10.150.670:FF:000004">
    <property type="entry name" value="Crossover junction endonuclease EME1"/>
    <property type="match status" value="1"/>
</dbReference>
<evidence type="ECO:0000256" key="12">
    <source>
        <dbReference type="ARBA" id="ARBA00023242"/>
    </source>
</evidence>
<keyword evidence="5" id="KW-0479">Metal-binding</keyword>
<dbReference type="Gene3D" id="1.10.150.670">
    <property type="entry name" value="Crossover junction endonuclease EME1, DNA-binding domain"/>
    <property type="match status" value="1"/>
</dbReference>
<keyword evidence="4" id="KW-0540">Nuclease</keyword>
<evidence type="ECO:0000256" key="4">
    <source>
        <dbReference type="ARBA" id="ARBA00022722"/>
    </source>
</evidence>
<gene>
    <name evidence="16" type="ORF">B0I35DRAFT_444022</name>
</gene>
<feature type="region of interest" description="Disordered" evidence="14">
    <location>
        <begin position="1"/>
        <end position="323"/>
    </location>
</feature>
<dbReference type="GO" id="GO:0003677">
    <property type="term" value="F:DNA binding"/>
    <property type="evidence" value="ECO:0007669"/>
    <property type="project" value="InterPro"/>
</dbReference>
<dbReference type="InterPro" id="IPR006166">
    <property type="entry name" value="ERCC4_domain"/>
</dbReference>
<dbReference type="Proteomes" id="UP000813444">
    <property type="component" value="Unassembled WGS sequence"/>
</dbReference>
<feature type="compositionally biased region" description="Polar residues" evidence="14">
    <location>
        <begin position="191"/>
        <end position="200"/>
    </location>
</feature>
<keyword evidence="10" id="KW-0233">DNA recombination</keyword>
<evidence type="ECO:0000256" key="13">
    <source>
        <dbReference type="ARBA" id="ARBA00023254"/>
    </source>
</evidence>
<dbReference type="SMART" id="SM00891">
    <property type="entry name" value="ERCC4"/>
    <property type="match status" value="1"/>
</dbReference>
<dbReference type="InterPro" id="IPR033310">
    <property type="entry name" value="Mms4/EME1/EME2"/>
</dbReference>